<dbReference type="Gene3D" id="1.10.245.10">
    <property type="entry name" value="SWIB/MDM2 domain"/>
    <property type="match status" value="1"/>
</dbReference>
<organism evidence="2 3">
    <name type="scientific">Populus alba x Populus x berolinensis</name>
    <dbReference type="NCBI Taxonomy" id="444605"/>
    <lineage>
        <taxon>Eukaryota</taxon>
        <taxon>Viridiplantae</taxon>
        <taxon>Streptophyta</taxon>
        <taxon>Embryophyta</taxon>
        <taxon>Tracheophyta</taxon>
        <taxon>Spermatophyta</taxon>
        <taxon>Magnoliopsida</taxon>
        <taxon>eudicotyledons</taxon>
        <taxon>Gunneridae</taxon>
        <taxon>Pentapetalae</taxon>
        <taxon>rosids</taxon>
        <taxon>fabids</taxon>
        <taxon>Malpighiales</taxon>
        <taxon>Salicaceae</taxon>
        <taxon>Saliceae</taxon>
        <taxon>Populus</taxon>
    </lineage>
</organism>
<comment type="caution">
    <text evidence="2">The sequence shown here is derived from an EMBL/GenBank/DDBJ whole genome shotgun (WGS) entry which is preliminary data.</text>
</comment>
<proteinExistence type="predicted"/>
<dbReference type="AlphaFoldDB" id="A0AAD6QGW0"/>
<feature type="domain" description="DM2" evidence="1">
    <location>
        <begin position="13"/>
        <end position="36"/>
    </location>
</feature>
<gene>
    <name evidence="2" type="ORF">NC653_018650</name>
</gene>
<sequence>MAITSQRKLLGTGKSSLSRSDVVKRIWECIKQNNLQLLVACANKGRKALCFQTPAAQDPSDKRRIPCDVKLKELFDIDCSKTLFRSFCEGLTATRSTNSYMYLPVYRLNKNTIFKFSGCSCGFVVCFLEVGWQDSAAFSNLEFLLV</sequence>
<protein>
    <recommendedName>
        <fullName evidence="1">DM2 domain-containing protein</fullName>
    </recommendedName>
</protein>
<dbReference type="Pfam" id="PF02201">
    <property type="entry name" value="SWIB"/>
    <property type="match status" value="1"/>
</dbReference>
<name>A0AAD6QGW0_9ROSI</name>
<dbReference type="InterPro" id="IPR003121">
    <property type="entry name" value="SWIB_MDM2_domain"/>
</dbReference>
<evidence type="ECO:0000313" key="3">
    <source>
        <dbReference type="Proteomes" id="UP001164929"/>
    </source>
</evidence>
<evidence type="ECO:0000313" key="2">
    <source>
        <dbReference type="EMBL" id="KAJ6990175.1"/>
    </source>
</evidence>
<evidence type="ECO:0000259" key="1">
    <source>
        <dbReference type="Pfam" id="PF02201"/>
    </source>
</evidence>
<dbReference type="CDD" id="cd10567">
    <property type="entry name" value="SWIB-MDM2_like"/>
    <property type="match status" value="1"/>
</dbReference>
<dbReference type="InterPro" id="IPR036885">
    <property type="entry name" value="SWIB_MDM2_dom_sf"/>
</dbReference>
<dbReference type="EMBL" id="JAQIZT010000007">
    <property type="protein sequence ID" value="KAJ6990175.1"/>
    <property type="molecule type" value="Genomic_DNA"/>
</dbReference>
<accession>A0AAD6QGW0</accession>
<keyword evidence="3" id="KW-1185">Reference proteome</keyword>
<reference evidence="2" key="1">
    <citation type="journal article" date="2023" name="Mol. Ecol. Resour.">
        <title>Chromosome-level genome assembly of a triploid poplar Populus alba 'Berolinensis'.</title>
        <authorList>
            <person name="Chen S."/>
            <person name="Yu Y."/>
            <person name="Wang X."/>
            <person name="Wang S."/>
            <person name="Zhang T."/>
            <person name="Zhou Y."/>
            <person name="He R."/>
            <person name="Meng N."/>
            <person name="Wang Y."/>
            <person name="Liu W."/>
            <person name="Liu Z."/>
            <person name="Liu J."/>
            <person name="Guo Q."/>
            <person name="Huang H."/>
            <person name="Sederoff R.R."/>
            <person name="Wang G."/>
            <person name="Qu G."/>
            <person name="Chen S."/>
        </authorList>
    </citation>
    <scope>NUCLEOTIDE SEQUENCE</scope>
    <source>
        <strain evidence="2">SC-2020</strain>
    </source>
</reference>
<dbReference type="Proteomes" id="UP001164929">
    <property type="component" value="Chromosome 7"/>
</dbReference>
<dbReference type="PANTHER" id="PTHR13844">
    <property type="entry name" value="SWI/SNF-RELATED MATRIX-ASSOCIATED ACTIN-DEPENDENT REGULATOR OF CHROMATIN SUBFAMILY D"/>
    <property type="match status" value="1"/>
</dbReference>
<dbReference type="SUPFAM" id="SSF47592">
    <property type="entry name" value="SWIB/MDM2 domain"/>
    <property type="match status" value="1"/>
</dbReference>